<feature type="transmembrane region" description="Helical" evidence="1">
    <location>
        <begin position="12"/>
        <end position="36"/>
    </location>
</feature>
<accession>A0A081LD13</accession>
<organism evidence="2 3">
    <name type="scientific">Bacillus zhangzhouensis</name>
    <dbReference type="NCBI Taxonomy" id="1178540"/>
    <lineage>
        <taxon>Bacteria</taxon>
        <taxon>Bacillati</taxon>
        <taxon>Bacillota</taxon>
        <taxon>Bacilli</taxon>
        <taxon>Bacillales</taxon>
        <taxon>Bacillaceae</taxon>
        <taxon>Bacillus</taxon>
    </lineage>
</organism>
<dbReference type="eggNOG" id="ENOG5032Z8B">
    <property type="taxonomic scope" value="Bacteria"/>
</dbReference>
<sequence>MKQFLFPGIHPSVAAMAGMRFLSATIELTAAILILITNDVRKAVVINSILAIIGPLIFIITMTIGIYQMAGQLSYAKLVFIFIGVVFILVGIYK</sequence>
<name>A0A081LD13_9BACI</name>
<feature type="transmembrane region" description="Helical" evidence="1">
    <location>
        <begin position="73"/>
        <end position="93"/>
    </location>
</feature>
<evidence type="ECO:0008006" key="4">
    <source>
        <dbReference type="Google" id="ProtNLM"/>
    </source>
</evidence>
<dbReference type="Proteomes" id="UP000028091">
    <property type="component" value="Unassembled WGS sequence"/>
</dbReference>
<evidence type="ECO:0000256" key="1">
    <source>
        <dbReference type="SAM" id="Phobius"/>
    </source>
</evidence>
<feature type="transmembrane region" description="Helical" evidence="1">
    <location>
        <begin position="43"/>
        <end position="67"/>
    </location>
</feature>
<dbReference type="AlphaFoldDB" id="A0A081LD13"/>
<keyword evidence="3" id="KW-1185">Reference proteome</keyword>
<comment type="caution">
    <text evidence="2">The sequence shown here is derived from an EMBL/GenBank/DDBJ whole genome shotgun (WGS) entry which is preliminary data.</text>
</comment>
<evidence type="ECO:0000313" key="3">
    <source>
        <dbReference type="Proteomes" id="UP000028091"/>
    </source>
</evidence>
<dbReference type="InterPro" id="IPR020390">
    <property type="entry name" value="Uncharacterised_YqhV"/>
</dbReference>
<keyword evidence="1" id="KW-0472">Membrane</keyword>
<evidence type="ECO:0000313" key="2">
    <source>
        <dbReference type="EMBL" id="KEP27139.1"/>
    </source>
</evidence>
<dbReference type="RefSeq" id="WP_034319668.1">
    <property type="nucleotide sequence ID" value="NZ_JAVIKA010000003.1"/>
</dbReference>
<gene>
    <name evidence="2" type="ORF">BA70_15770</name>
</gene>
<reference evidence="2 3" key="1">
    <citation type="submission" date="2012-09" db="EMBL/GenBank/DDBJ databases">
        <title>Genome Sequence of Bacillus sp. DW5-4.</title>
        <authorList>
            <person name="Lai Q."/>
            <person name="Liu Y."/>
            <person name="Shao Z."/>
        </authorList>
    </citation>
    <scope>NUCLEOTIDE SEQUENCE [LARGE SCALE GENOMIC DNA]</scope>
    <source>
        <strain evidence="2 3">DW5-4</strain>
    </source>
</reference>
<keyword evidence="1" id="KW-1133">Transmembrane helix</keyword>
<protein>
    <recommendedName>
        <fullName evidence="4">DUF2619 domain-containing protein</fullName>
    </recommendedName>
</protein>
<dbReference type="EMBL" id="JOTP01000005">
    <property type="protein sequence ID" value="KEP27139.1"/>
    <property type="molecule type" value="Genomic_DNA"/>
</dbReference>
<keyword evidence="1" id="KW-0812">Transmembrane</keyword>
<dbReference type="Pfam" id="PF10942">
    <property type="entry name" value="DUF2619"/>
    <property type="match status" value="1"/>
</dbReference>
<proteinExistence type="predicted"/>